<dbReference type="InterPro" id="IPR050815">
    <property type="entry name" value="TF_fung"/>
</dbReference>
<evidence type="ECO:0000256" key="1">
    <source>
        <dbReference type="ARBA" id="ARBA00004123"/>
    </source>
</evidence>
<keyword evidence="5" id="KW-0539">Nucleus</keyword>
<dbReference type="PANTHER" id="PTHR47338">
    <property type="entry name" value="ZN(II)2CYS6 TRANSCRIPTION FACTOR (EUROFUNG)-RELATED"/>
    <property type="match status" value="1"/>
</dbReference>
<keyword evidence="4" id="KW-0804">Transcription</keyword>
<dbReference type="CDD" id="cd00067">
    <property type="entry name" value="GAL4"/>
    <property type="match status" value="1"/>
</dbReference>
<dbReference type="GO" id="GO:0008270">
    <property type="term" value="F:zinc ion binding"/>
    <property type="evidence" value="ECO:0007669"/>
    <property type="project" value="InterPro"/>
</dbReference>
<dbReference type="PANTHER" id="PTHR47338:SF5">
    <property type="entry name" value="ZN(II)2CYS6 TRANSCRIPTION FACTOR (EUROFUNG)"/>
    <property type="match status" value="1"/>
</dbReference>
<feature type="domain" description="Zn(2)-C6 fungal-type" evidence="7">
    <location>
        <begin position="19"/>
        <end position="49"/>
    </location>
</feature>
<dbReference type="GO" id="GO:0005634">
    <property type="term" value="C:nucleus"/>
    <property type="evidence" value="ECO:0007669"/>
    <property type="project" value="UniProtKB-SubCell"/>
</dbReference>
<evidence type="ECO:0000256" key="5">
    <source>
        <dbReference type="ARBA" id="ARBA00023242"/>
    </source>
</evidence>
<keyword evidence="9" id="KW-1185">Reference proteome</keyword>
<reference evidence="8 9" key="1">
    <citation type="submission" date="2017-06" db="EMBL/GenBank/DDBJ databases">
        <title>Comparative genomic analysis of Ambrosia Fusariam Clade fungi.</title>
        <authorList>
            <person name="Stajich J.E."/>
            <person name="Carrillo J."/>
            <person name="Kijimoto T."/>
            <person name="Eskalen A."/>
            <person name="O'Donnell K."/>
            <person name="Kasson M."/>
        </authorList>
    </citation>
    <scope>NUCLEOTIDE SEQUENCE [LARGE SCALE GENOMIC DNA]</scope>
    <source>
        <strain evidence="8">UCR3666</strain>
    </source>
</reference>
<feature type="region of interest" description="Disordered" evidence="6">
    <location>
        <begin position="221"/>
        <end position="260"/>
    </location>
</feature>
<dbReference type="Gene3D" id="4.10.240.10">
    <property type="entry name" value="Zn(2)-C6 fungal-type DNA-binding domain"/>
    <property type="match status" value="1"/>
</dbReference>
<dbReference type="SUPFAM" id="SSF57701">
    <property type="entry name" value="Zn2/Cys6 DNA-binding domain"/>
    <property type="match status" value="1"/>
</dbReference>
<dbReference type="Proteomes" id="UP000277212">
    <property type="component" value="Unassembled WGS sequence"/>
</dbReference>
<evidence type="ECO:0000313" key="8">
    <source>
        <dbReference type="EMBL" id="RMJ17809.1"/>
    </source>
</evidence>
<keyword evidence="2" id="KW-0479">Metal-binding</keyword>
<proteinExistence type="predicted"/>
<feature type="compositionally biased region" description="Polar residues" evidence="6">
    <location>
        <begin position="174"/>
        <end position="183"/>
    </location>
</feature>
<comment type="subcellular location">
    <subcellularLocation>
        <location evidence="1">Nucleus</location>
    </subcellularLocation>
</comment>
<sequence>MVERSMKNQGPKHIRTSGACKACRSRKQKCSGDRPQCVRCHINDIQCQWPEPRKRGPPKHYTAIIEKRLFETEAILLALMSQVSDEQLMSAYDYLQQDRESSANLDEPSDAGNRHGLSRKDKLGLVYWGNYPLNSAQDARRWWADRMSTPADETPSRQNQVICHALIETNVTSEHGETTLQDADTSEFRSDELSPGVNSVESPVAPQLPVAQKDHCEARVGESSREESILSMHQEAETSQSPMTHLEQTPTRSTGYQNSRHIGGYESAYLW</sequence>
<dbReference type="InterPro" id="IPR036864">
    <property type="entry name" value="Zn2-C6_fun-type_DNA-bd_sf"/>
</dbReference>
<organism evidence="8 9">
    <name type="scientific">Fusarium kuroshium</name>
    <dbReference type="NCBI Taxonomy" id="2010991"/>
    <lineage>
        <taxon>Eukaryota</taxon>
        <taxon>Fungi</taxon>
        <taxon>Dikarya</taxon>
        <taxon>Ascomycota</taxon>
        <taxon>Pezizomycotina</taxon>
        <taxon>Sordariomycetes</taxon>
        <taxon>Hypocreomycetidae</taxon>
        <taxon>Hypocreales</taxon>
        <taxon>Nectriaceae</taxon>
        <taxon>Fusarium</taxon>
        <taxon>Fusarium solani species complex</taxon>
    </lineage>
</organism>
<dbReference type="InterPro" id="IPR001138">
    <property type="entry name" value="Zn2Cys6_DnaBD"/>
</dbReference>
<evidence type="ECO:0000259" key="7">
    <source>
        <dbReference type="PROSITE" id="PS50048"/>
    </source>
</evidence>
<protein>
    <recommendedName>
        <fullName evidence="7">Zn(2)-C6 fungal-type domain-containing protein</fullName>
    </recommendedName>
</protein>
<name>A0A3M2SJR3_9HYPO</name>
<feature type="region of interest" description="Disordered" evidence="6">
    <location>
        <begin position="174"/>
        <end position="203"/>
    </location>
</feature>
<dbReference type="GO" id="GO:0000981">
    <property type="term" value="F:DNA-binding transcription factor activity, RNA polymerase II-specific"/>
    <property type="evidence" value="ECO:0007669"/>
    <property type="project" value="InterPro"/>
</dbReference>
<keyword evidence="3" id="KW-0805">Transcription regulation</keyword>
<evidence type="ECO:0000313" key="9">
    <source>
        <dbReference type="Proteomes" id="UP000277212"/>
    </source>
</evidence>
<dbReference type="Pfam" id="PF00172">
    <property type="entry name" value="Zn_clus"/>
    <property type="match status" value="1"/>
</dbReference>
<dbReference type="SMART" id="SM00066">
    <property type="entry name" value="GAL4"/>
    <property type="match status" value="1"/>
</dbReference>
<evidence type="ECO:0000256" key="4">
    <source>
        <dbReference type="ARBA" id="ARBA00023163"/>
    </source>
</evidence>
<feature type="compositionally biased region" description="Polar residues" evidence="6">
    <location>
        <begin position="237"/>
        <end position="260"/>
    </location>
</feature>
<gene>
    <name evidence="8" type="ORF">CDV36_002527</name>
</gene>
<dbReference type="PROSITE" id="PS00463">
    <property type="entry name" value="ZN2_CY6_FUNGAL_1"/>
    <property type="match status" value="1"/>
</dbReference>
<evidence type="ECO:0000256" key="6">
    <source>
        <dbReference type="SAM" id="MobiDB-lite"/>
    </source>
</evidence>
<dbReference type="EMBL" id="NKUJ01000027">
    <property type="protein sequence ID" value="RMJ17809.1"/>
    <property type="molecule type" value="Genomic_DNA"/>
</dbReference>
<evidence type="ECO:0000256" key="3">
    <source>
        <dbReference type="ARBA" id="ARBA00023015"/>
    </source>
</evidence>
<accession>A0A3M2SJR3</accession>
<dbReference type="AlphaFoldDB" id="A0A3M2SJR3"/>
<dbReference type="OrthoDB" id="1919336at2759"/>
<comment type="caution">
    <text evidence="8">The sequence shown here is derived from an EMBL/GenBank/DDBJ whole genome shotgun (WGS) entry which is preliminary data.</text>
</comment>
<evidence type="ECO:0000256" key="2">
    <source>
        <dbReference type="ARBA" id="ARBA00022723"/>
    </source>
</evidence>
<dbReference type="PROSITE" id="PS50048">
    <property type="entry name" value="ZN2_CY6_FUNGAL_2"/>
    <property type="match status" value="1"/>
</dbReference>